<reference evidence="2 3" key="1">
    <citation type="journal article" date="2014" name="Int. J. Syst. Evol. Microbiol.">
        <title>Celeribacter indicus sp. nov., a polycyclic aromatic hydrocarbon-degrading bacterium from deep-sea sediment and reclassification of Huaishuia halophila as Celeribacter halophilus comb. nov.</title>
        <authorList>
            <person name="Lai Q."/>
            <person name="Cao J."/>
            <person name="Yuan J."/>
            <person name="Li F."/>
            <person name="Shao Z."/>
        </authorList>
    </citation>
    <scope>NUCLEOTIDE SEQUENCE [LARGE SCALE GENOMIC DNA]</scope>
    <source>
        <strain evidence="2">P73</strain>
    </source>
</reference>
<accession>A0A0B5DPJ5</accession>
<sequence>MREMQTSALGDLFPPAPEGWQAAEDADAGVSMMGSGTADARRYFNDAARNSPSPMSWTGR</sequence>
<evidence type="ECO:0000313" key="3">
    <source>
        <dbReference type="Proteomes" id="UP000031521"/>
    </source>
</evidence>
<dbReference type="AlphaFoldDB" id="A0A0B5DPJ5"/>
<evidence type="ECO:0000313" key="2">
    <source>
        <dbReference type="EMBL" id="AJE45503.1"/>
    </source>
</evidence>
<dbReference type="HOGENOM" id="CLU_2932808_0_0_5"/>
<organism evidence="2 3">
    <name type="scientific">Celeribacter indicus</name>
    <dbReference type="NCBI Taxonomy" id="1208324"/>
    <lineage>
        <taxon>Bacteria</taxon>
        <taxon>Pseudomonadati</taxon>
        <taxon>Pseudomonadota</taxon>
        <taxon>Alphaproteobacteria</taxon>
        <taxon>Rhodobacterales</taxon>
        <taxon>Roseobacteraceae</taxon>
        <taxon>Celeribacter</taxon>
    </lineage>
</organism>
<keyword evidence="3" id="KW-1185">Reference proteome</keyword>
<gene>
    <name evidence="2" type="ORF">P73_0788</name>
</gene>
<name>A0A0B5DPJ5_9RHOB</name>
<proteinExistence type="predicted"/>
<feature type="region of interest" description="Disordered" evidence="1">
    <location>
        <begin position="1"/>
        <end position="20"/>
    </location>
</feature>
<dbReference type="EMBL" id="CP004393">
    <property type="protein sequence ID" value="AJE45503.1"/>
    <property type="molecule type" value="Genomic_DNA"/>
</dbReference>
<protein>
    <submittedName>
        <fullName evidence="2">Uncharacterized protein</fullName>
    </submittedName>
</protein>
<dbReference type="STRING" id="1208324.P73_0788"/>
<evidence type="ECO:0000256" key="1">
    <source>
        <dbReference type="SAM" id="MobiDB-lite"/>
    </source>
</evidence>
<dbReference type="Proteomes" id="UP000031521">
    <property type="component" value="Chromosome"/>
</dbReference>
<dbReference type="KEGG" id="cid:P73_0788"/>